<organism evidence="5 6">
    <name type="scientific">Didymodactylos carnosus</name>
    <dbReference type="NCBI Taxonomy" id="1234261"/>
    <lineage>
        <taxon>Eukaryota</taxon>
        <taxon>Metazoa</taxon>
        <taxon>Spiralia</taxon>
        <taxon>Gnathifera</taxon>
        <taxon>Rotifera</taxon>
        <taxon>Eurotatoria</taxon>
        <taxon>Bdelloidea</taxon>
        <taxon>Philodinida</taxon>
        <taxon>Philodinidae</taxon>
        <taxon>Didymodactylos</taxon>
    </lineage>
</organism>
<evidence type="ECO:0000256" key="1">
    <source>
        <dbReference type="ARBA" id="ARBA00022598"/>
    </source>
</evidence>
<dbReference type="GO" id="GO:0016874">
    <property type="term" value="F:ligase activity"/>
    <property type="evidence" value="ECO:0007669"/>
    <property type="project" value="UniProtKB-KW"/>
</dbReference>
<evidence type="ECO:0000313" key="6">
    <source>
        <dbReference type="Proteomes" id="UP000682733"/>
    </source>
</evidence>
<comment type="caution">
    <text evidence="5">The sequence shown here is derived from an EMBL/GenBank/DDBJ whole genome shotgun (WGS) entry which is preliminary data.</text>
</comment>
<evidence type="ECO:0000313" key="4">
    <source>
        <dbReference type="EMBL" id="CAF1636113.1"/>
    </source>
</evidence>
<dbReference type="EMBL" id="CAJNOK010060650">
    <property type="protein sequence ID" value="CAF1636113.1"/>
    <property type="molecule type" value="Genomic_DNA"/>
</dbReference>
<dbReference type="EMBL" id="CAJOBA010086895">
    <property type="protein sequence ID" value="CAF4467374.1"/>
    <property type="molecule type" value="Genomic_DNA"/>
</dbReference>
<feature type="non-terminal residue" evidence="5">
    <location>
        <position position="284"/>
    </location>
</feature>
<keyword evidence="2" id="KW-0547">Nucleotide-binding</keyword>
<gene>
    <name evidence="4" type="ORF">OVA965_LOCUS44013</name>
    <name evidence="5" type="ORF">TMI583_LOCUS46529</name>
</gene>
<dbReference type="SUPFAM" id="SSF56059">
    <property type="entry name" value="Glutathione synthetase ATP-binding domain-like"/>
    <property type="match status" value="1"/>
</dbReference>
<evidence type="ECO:0000256" key="2">
    <source>
        <dbReference type="ARBA" id="ARBA00022741"/>
    </source>
</evidence>
<dbReference type="Gene3D" id="3.30.470.20">
    <property type="entry name" value="ATP-grasp fold, B domain"/>
    <property type="match status" value="1"/>
</dbReference>
<dbReference type="PANTHER" id="PTHR43585:SF2">
    <property type="entry name" value="ATP-GRASP ENZYME FSQD"/>
    <property type="match status" value="1"/>
</dbReference>
<dbReference type="InterPro" id="IPR052032">
    <property type="entry name" value="ATP-dep_AA_Ligase"/>
</dbReference>
<keyword evidence="3" id="KW-0067">ATP-binding</keyword>
<dbReference type="Proteomes" id="UP000677228">
    <property type="component" value="Unassembled WGS sequence"/>
</dbReference>
<dbReference type="Proteomes" id="UP000682733">
    <property type="component" value="Unassembled WGS sequence"/>
</dbReference>
<keyword evidence="1" id="KW-0436">Ligase</keyword>
<dbReference type="AlphaFoldDB" id="A0A8S2WZG9"/>
<evidence type="ECO:0008006" key="7">
    <source>
        <dbReference type="Google" id="ProtNLM"/>
    </source>
</evidence>
<sequence length="284" mass="32875">MITNQTSYDTLTENEKADFDQIYVCDNDGSSNGNFNYDKLKDIVEKIIKSDDKVEIFTDDEYCMTQSIQLRQDFSHSLTNADPIEIINIFRNKALMKQRLIDNGLKYLLPKYQLFNSKQMVSDCIDQYIPNLICDLGLSIFCKPTTECGSKGTCLLKTEDEIRLWLMNNRNGGDYEFDEYITGDLYHCDSIIHNNKIHHVEICRYMYPCFEFLNGKLCASIVLPSDDARHDELITEIKEVNYKILNALCERSKKIPSGITHLELFRTNNEQRLIFVEVAARPPG</sequence>
<dbReference type="PANTHER" id="PTHR43585">
    <property type="entry name" value="FUMIPYRROLE BIOSYNTHESIS PROTEIN C"/>
    <property type="match status" value="1"/>
</dbReference>
<evidence type="ECO:0000313" key="5">
    <source>
        <dbReference type="EMBL" id="CAF4467374.1"/>
    </source>
</evidence>
<dbReference type="GO" id="GO:0005524">
    <property type="term" value="F:ATP binding"/>
    <property type="evidence" value="ECO:0007669"/>
    <property type="project" value="UniProtKB-KW"/>
</dbReference>
<evidence type="ECO:0000256" key="3">
    <source>
        <dbReference type="ARBA" id="ARBA00022840"/>
    </source>
</evidence>
<proteinExistence type="predicted"/>
<protein>
    <recommendedName>
        <fullName evidence="7">ATP-grasp domain-containing protein</fullName>
    </recommendedName>
</protein>
<reference evidence="5" key="1">
    <citation type="submission" date="2021-02" db="EMBL/GenBank/DDBJ databases">
        <authorList>
            <person name="Nowell W R."/>
        </authorList>
    </citation>
    <scope>NUCLEOTIDE SEQUENCE</scope>
</reference>
<accession>A0A8S2WZG9</accession>
<name>A0A8S2WZG9_9BILA</name>